<comment type="caution">
    <text evidence="7">The sequence shown here is derived from an EMBL/GenBank/DDBJ whole genome shotgun (WGS) entry which is preliminary data.</text>
</comment>
<keyword evidence="8" id="KW-1185">Reference proteome</keyword>
<dbReference type="GO" id="GO:0003839">
    <property type="term" value="F:gamma-glutamylcyclotransferase activity"/>
    <property type="evidence" value="ECO:0007669"/>
    <property type="project" value="UniProtKB-EC"/>
</dbReference>
<gene>
    <name evidence="7" type="ORF">EKO27_g4488</name>
</gene>
<dbReference type="EMBL" id="RYZI01000107">
    <property type="protein sequence ID" value="RWA10619.1"/>
    <property type="molecule type" value="Genomic_DNA"/>
</dbReference>
<accession>A0A439D8A6</accession>
<dbReference type="AlphaFoldDB" id="A0A439D8A6"/>
<feature type="domain" description="Gamma-glutamylcyclotransferase AIG2-like" evidence="6">
    <location>
        <begin position="7"/>
        <end position="93"/>
    </location>
</feature>
<evidence type="ECO:0000256" key="1">
    <source>
        <dbReference type="ARBA" id="ARBA00012346"/>
    </source>
</evidence>
<dbReference type="CDD" id="cd06661">
    <property type="entry name" value="GGCT_like"/>
    <property type="match status" value="1"/>
</dbReference>
<protein>
    <recommendedName>
        <fullName evidence="1">gamma-glutamylcyclotransferase</fullName>
        <ecNumber evidence="1">4.3.2.9</ecNumber>
    </recommendedName>
</protein>
<evidence type="ECO:0000256" key="3">
    <source>
        <dbReference type="PIRSR" id="PIRSR617939-1"/>
    </source>
</evidence>
<dbReference type="EC" id="4.3.2.9" evidence="1"/>
<dbReference type="InterPro" id="IPR009288">
    <property type="entry name" value="AIG2-like_dom"/>
</dbReference>
<feature type="active site" description="Proton acceptor" evidence="3">
    <location>
        <position position="76"/>
    </location>
</feature>
<feature type="binding site" evidence="4">
    <location>
        <begin position="7"/>
        <end position="12"/>
    </location>
    <ligand>
        <name>substrate</name>
    </ligand>
</feature>
<evidence type="ECO:0000256" key="4">
    <source>
        <dbReference type="PIRSR" id="PIRSR617939-2"/>
    </source>
</evidence>
<proteinExistence type="predicted"/>
<evidence type="ECO:0000256" key="2">
    <source>
        <dbReference type="ARBA" id="ARBA00023239"/>
    </source>
</evidence>
<dbReference type="SUPFAM" id="SSF110857">
    <property type="entry name" value="Gamma-glutamyl cyclotransferase-like"/>
    <property type="match status" value="1"/>
</dbReference>
<name>A0A439D8A6_9PEZI</name>
<evidence type="ECO:0000313" key="7">
    <source>
        <dbReference type="EMBL" id="RWA10619.1"/>
    </source>
</evidence>
<dbReference type="InterPro" id="IPR017939">
    <property type="entry name" value="G-Glutamylcylcotransferase"/>
</dbReference>
<evidence type="ECO:0000259" key="6">
    <source>
        <dbReference type="Pfam" id="PF06094"/>
    </source>
</evidence>
<dbReference type="PANTHER" id="PTHR12935:SF0">
    <property type="entry name" value="GAMMA-GLUTAMYLCYCLOTRANSFERASE"/>
    <property type="match status" value="1"/>
</dbReference>
<keyword evidence="2" id="KW-0456">Lyase</keyword>
<dbReference type="STRING" id="363999.A0A439D8A6"/>
<feature type="region of interest" description="Disordered" evidence="5">
    <location>
        <begin position="217"/>
        <end position="265"/>
    </location>
</feature>
<evidence type="ECO:0000256" key="5">
    <source>
        <dbReference type="SAM" id="MobiDB-lite"/>
    </source>
</evidence>
<sequence length="422" mass="46628">MEDGSFYFAYGSNLHLTQMANRCPASIFKGKAVLSGYRWQINVRGVANVVPSTNDSVEGLLYLVNPRDERSLDRSEGVSKGFYQKHLLKVAFEPHRKFENRKSFEVAQLIAQSESVQETTGSISQGLRLGDTLDWMTPKTSTDRKTSASNPDHANDNEPSDIKDVKALVYVSEKHTADGPIREEYILRMKKAMLDAEILGVSRSFADKYVNPCLEKRNETLSGPNQPRGGGSVVKPHGDGGSTTAKTKRLREIGGPTSERPQSLVSKVETGALDLVDFQELQYANREPHTDSGLDLPADMLDAIKSARSKATLNEYQMTYVVDAYEDKPGSIARFDILATSWDLDLANELAIKHFRDACSRLFPGITSGIQVHGAKPDSASTRPSSFNWMLDRDACIQLDATVPNSGRIIVRVDAQKLSARK</sequence>
<dbReference type="Proteomes" id="UP000286045">
    <property type="component" value="Unassembled WGS sequence"/>
</dbReference>
<organism evidence="7 8">
    <name type="scientific">Xylaria grammica</name>
    <dbReference type="NCBI Taxonomy" id="363999"/>
    <lineage>
        <taxon>Eukaryota</taxon>
        <taxon>Fungi</taxon>
        <taxon>Dikarya</taxon>
        <taxon>Ascomycota</taxon>
        <taxon>Pezizomycotina</taxon>
        <taxon>Sordariomycetes</taxon>
        <taxon>Xylariomycetidae</taxon>
        <taxon>Xylariales</taxon>
        <taxon>Xylariaceae</taxon>
        <taxon>Xylaria</taxon>
    </lineage>
</organism>
<reference evidence="7 8" key="1">
    <citation type="submission" date="2018-12" db="EMBL/GenBank/DDBJ databases">
        <title>Draft genome sequence of Xylaria grammica IHI A82.</title>
        <authorList>
            <person name="Buettner E."/>
            <person name="Kellner H."/>
        </authorList>
    </citation>
    <scope>NUCLEOTIDE SEQUENCE [LARGE SCALE GENOMIC DNA]</scope>
    <source>
        <strain evidence="7 8">IHI A82</strain>
    </source>
</reference>
<dbReference type="Pfam" id="PF06094">
    <property type="entry name" value="GGACT"/>
    <property type="match status" value="1"/>
</dbReference>
<dbReference type="InterPro" id="IPR013024">
    <property type="entry name" value="GGCT-like"/>
</dbReference>
<feature type="region of interest" description="Disordered" evidence="5">
    <location>
        <begin position="134"/>
        <end position="161"/>
    </location>
</feature>
<dbReference type="PANTHER" id="PTHR12935">
    <property type="entry name" value="GAMMA-GLUTAMYLCYCLOTRANSFERASE"/>
    <property type="match status" value="1"/>
</dbReference>
<dbReference type="InterPro" id="IPR036568">
    <property type="entry name" value="GGCT-like_sf"/>
</dbReference>
<dbReference type="Gene3D" id="3.10.490.10">
    <property type="entry name" value="Gamma-glutamyl cyclotransferase-like"/>
    <property type="match status" value="1"/>
</dbReference>
<evidence type="ECO:0000313" key="8">
    <source>
        <dbReference type="Proteomes" id="UP000286045"/>
    </source>
</evidence>